<dbReference type="PANTHER" id="PTHR42760:SF133">
    <property type="entry name" value="3-OXOACYL-[ACYL-CARRIER-PROTEIN] REDUCTASE"/>
    <property type="match status" value="1"/>
</dbReference>
<reference evidence="4 5" key="1">
    <citation type="journal article" date="2015" name="Mol. Plant Microbe Interact.">
        <title>Genome, transcriptome, and functional analyses of Penicillium expansum provide new insights into secondary metabolism and pathogenicity.</title>
        <authorList>
            <person name="Ballester A.R."/>
            <person name="Marcet-Houben M."/>
            <person name="Levin E."/>
            <person name="Sela N."/>
            <person name="Selma-Lazaro C."/>
            <person name="Carmona L."/>
            <person name="Wisniewski M."/>
            <person name="Droby S."/>
            <person name="Gonzalez-Candelas L."/>
            <person name="Gabaldon T."/>
        </authorList>
    </citation>
    <scope>NUCLEOTIDE SEQUENCE [LARGE SCALE GENOMIC DNA]</scope>
    <source>
        <strain evidence="4 5">PHI-1</strain>
    </source>
</reference>
<evidence type="ECO:0000313" key="4">
    <source>
        <dbReference type="EMBL" id="KGO70505.1"/>
    </source>
</evidence>
<organism evidence="4 5">
    <name type="scientific">Penicillium italicum</name>
    <name type="common">Blue mold</name>
    <dbReference type="NCBI Taxonomy" id="40296"/>
    <lineage>
        <taxon>Eukaryota</taxon>
        <taxon>Fungi</taxon>
        <taxon>Dikarya</taxon>
        <taxon>Ascomycota</taxon>
        <taxon>Pezizomycotina</taxon>
        <taxon>Eurotiomycetes</taxon>
        <taxon>Eurotiomycetidae</taxon>
        <taxon>Eurotiales</taxon>
        <taxon>Aspergillaceae</taxon>
        <taxon>Penicillium</taxon>
    </lineage>
</organism>
<dbReference type="PANTHER" id="PTHR42760">
    <property type="entry name" value="SHORT-CHAIN DEHYDROGENASES/REDUCTASES FAMILY MEMBER"/>
    <property type="match status" value="1"/>
</dbReference>
<dbReference type="GO" id="GO:0016616">
    <property type="term" value="F:oxidoreductase activity, acting on the CH-OH group of donors, NAD or NADP as acceptor"/>
    <property type="evidence" value="ECO:0007669"/>
    <property type="project" value="TreeGrafter"/>
</dbReference>
<protein>
    <submittedName>
        <fullName evidence="4">Glucose/ribitol dehydrogenase</fullName>
    </submittedName>
</protein>
<proteinExistence type="inferred from homology"/>
<dbReference type="OrthoDB" id="414540at2759"/>
<dbReference type="SUPFAM" id="SSF51735">
    <property type="entry name" value="NAD(P)-binding Rossmann-fold domains"/>
    <property type="match status" value="1"/>
</dbReference>
<dbReference type="EMBL" id="JQGA01001039">
    <property type="protein sequence ID" value="KGO70505.1"/>
    <property type="molecule type" value="Genomic_DNA"/>
</dbReference>
<dbReference type="Proteomes" id="UP000030104">
    <property type="component" value="Unassembled WGS sequence"/>
</dbReference>
<comment type="similarity">
    <text evidence="1">Belongs to the short-chain dehydrogenases/reductases (SDR) family.</text>
</comment>
<evidence type="ECO:0000313" key="5">
    <source>
        <dbReference type="Proteomes" id="UP000030104"/>
    </source>
</evidence>
<dbReference type="GO" id="GO:0048038">
    <property type="term" value="F:quinone binding"/>
    <property type="evidence" value="ECO:0007669"/>
    <property type="project" value="TreeGrafter"/>
</dbReference>
<dbReference type="PRINTS" id="PR00081">
    <property type="entry name" value="GDHRDH"/>
</dbReference>
<gene>
    <name evidence="4" type="ORF">PITC_015500</name>
</gene>
<dbReference type="STRING" id="40296.A0A0A2L1L9"/>
<keyword evidence="5" id="KW-1185">Reference proteome</keyword>
<dbReference type="GO" id="GO:0006633">
    <property type="term" value="P:fatty acid biosynthetic process"/>
    <property type="evidence" value="ECO:0007669"/>
    <property type="project" value="TreeGrafter"/>
</dbReference>
<dbReference type="AlphaFoldDB" id="A0A0A2L1L9"/>
<sequence length="228" mass="23872">MVQATLTGQVGVIAGAGSANGIGRSIIIAAAKSDAKAIYACDINSSYFSGLQIAMKATGNDTAVECRIRDEKLNSIQQILKSCDRSDFYLANAGAKNSCNGLVRSGAVQLPSSNIRANAVAPGPATTIIFATSKLVEVGVEHTLGKTSEEIQDELAVIYRRFGVGKGQMYYSNRSAAPENIVNVAVSLTSDFVTAISGQVIVADGGKSVATSRETFIRPVPTIIPLVW</sequence>
<keyword evidence="2" id="KW-0521">NADP</keyword>
<dbReference type="HOGENOM" id="CLU_010194_1_0_1"/>
<dbReference type="InterPro" id="IPR002347">
    <property type="entry name" value="SDR_fam"/>
</dbReference>
<evidence type="ECO:0000256" key="1">
    <source>
        <dbReference type="ARBA" id="ARBA00006484"/>
    </source>
</evidence>
<accession>A0A0A2L1L9</accession>
<dbReference type="Gene3D" id="3.40.50.720">
    <property type="entry name" value="NAD(P)-binding Rossmann-like Domain"/>
    <property type="match status" value="2"/>
</dbReference>
<keyword evidence="3" id="KW-0560">Oxidoreductase</keyword>
<evidence type="ECO:0000256" key="2">
    <source>
        <dbReference type="ARBA" id="ARBA00022857"/>
    </source>
</evidence>
<evidence type="ECO:0000256" key="3">
    <source>
        <dbReference type="ARBA" id="ARBA00023002"/>
    </source>
</evidence>
<dbReference type="PhylomeDB" id="A0A0A2L1L9"/>
<name>A0A0A2L1L9_PENIT</name>
<dbReference type="InterPro" id="IPR036291">
    <property type="entry name" value="NAD(P)-bd_dom_sf"/>
</dbReference>
<comment type="caution">
    <text evidence="4">The sequence shown here is derived from an EMBL/GenBank/DDBJ whole genome shotgun (WGS) entry which is preliminary data.</text>
</comment>